<reference evidence="6 7" key="1">
    <citation type="submission" date="2014-03" db="EMBL/GenBank/DDBJ databases">
        <title>Bradyrhizobium valentinum sp. nov., isolated from effective nodules of Lupinus mariae-josephae, a lupine endemic of basic-lime soils in Eastern Spain.</title>
        <authorList>
            <person name="Duran D."/>
            <person name="Rey L."/>
            <person name="Navarro A."/>
            <person name="Busquets A."/>
            <person name="Imperial J."/>
            <person name="Ruiz-Argueso T."/>
        </authorList>
    </citation>
    <scope>NUCLEOTIDE SEQUENCE [LARGE SCALE GENOMIC DNA]</scope>
    <source>
        <strain evidence="6 7">CCBAU 23086</strain>
    </source>
</reference>
<evidence type="ECO:0000256" key="1">
    <source>
        <dbReference type="ARBA" id="ARBA00022737"/>
    </source>
</evidence>
<evidence type="ECO:0000256" key="3">
    <source>
        <dbReference type="PROSITE-ProRule" id="PRU00339"/>
    </source>
</evidence>
<proteinExistence type="predicted"/>
<evidence type="ECO:0000256" key="4">
    <source>
        <dbReference type="SAM" id="SignalP"/>
    </source>
</evidence>
<keyword evidence="2 3" id="KW-0802">TPR repeat</keyword>
<dbReference type="InterPro" id="IPR038765">
    <property type="entry name" value="Papain-like_cys_pep_sf"/>
</dbReference>
<feature type="signal peptide" evidence="4">
    <location>
        <begin position="1"/>
        <end position="24"/>
    </location>
</feature>
<dbReference type="PANTHER" id="PTHR44858:SF1">
    <property type="entry name" value="UDP-N-ACETYLGLUCOSAMINE--PEPTIDE N-ACETYLGLUCOSAMINYLTRANSFERASE SPINDLY-RELATED"/>
    <property type="match status" value="1"/>
</dbReference>
<dbReference type="InterPro" id="IPR011990">
    <property type="entry name" value="TPR-like_helical_dom_sf"/>
</dbReference>
<dbReference type="Gene3D" id="2.60.40.3140">
    <property type="match status" value="1"/>
</dbReference>
<dbReference type="SMART" id="SM00028">
    <property type="entry name" value="TPR"/>
    <property type="match status" value="4"/>
</dbReference>
<keyword evidence="4" id="KW-0732">Signal</keyword>
<feature type="repeat" description="TPR" evidence="3">
    <location>
        <begin position="877"/>
        <end position="910"/>
    </location>
</feature>
<dbReference type="InterPro" id="IPR050498">
    <property type="entry name" value="Ycf3"/>
</dbReference>
<feature type="domain" description="Transglutaminase-like" evidence="5">
    <location>
        <begin position="341"/>
        <end position="410"/>
    </location>
</feature>
<dbReference type="PROSITE" id="PS50005">
    <property type="entry name" value="TPR"/>
    <property type="match status" value="1"/>
</dbReference>
<dbReference type="InterPro" id="IPR024618">
    <property type="entry name" value="DUF3857"/>
</dbReference>
<organism evidence="6 7">
    <name type="scientific">Bradyrhizobium lablabi</name>
    <dbReference type="NCBI Taxonomy" id="722472"/>
    <lineage>
        <taxon>Bacteria</taxon>
        <taxon>Pseudomonadati</taxon>
        <taxon>Pseudomonadota</taxon>
        <taxon>Alphaproteobacteria</taxon>
        <taxon>Hyphomicrobiales</taxon>
        <taxon>Nitrobacteraceae</taxon>
        <taxon>Bradyrhizobium</taxon>
    </lineage>
</organism>
<dbReference type="AlphaFoldDB" id="A0A0R3MD40"/>
<protein>
    <recommendedName>
        <fullName evidence="5">Transglutaminase-like domain-containing protein</fullName>
    </recommendedName>
</protein>
<dbReference type="Gene3D" id="1.25.40.10">
    <property type="entry name" value="Tetratricopeptide repeat domain"/>
    <property type="match status" value="1"/>
</dbReference>
<keyword evidence="1" id="KW-0677">Repeat</keyword>
<evidence type="ECO:0000256" key="2">
    <source>
        <dbReference type="ARBA" id="ARBA00022803"/>
    </source>
</evidence>
<dbReference type="OrthoDB" id="98874at2"/>
<name>A0A0R3MD40_9BRAD</name>
<dbReference type="PANTHER" id="PTHR44858">
    <property type="entry name" value="TETRATRICOPEPTIDE REPEAT PROTEIN 6"/>
    <property type="match status" value="1"/>
</dbReference>
<evidence type="ECO:0000313" key="7">
    <source>
        <dbReference type="Proteomes" id="UP000051660"/>
    </source>
</evidence>
<evidence type="ECO:0000313" key="6">
    <source>
        <dbReference type="EMBL" id="KRR18260.1"/>
    </source>
</evidence>
<accession>A0A0R3MD40</accession>
<dbReference type="SUPFAM" id="SSF48452">
    <property type="entry name" value="TPR-like"/>
    <property type="match status" value="1"/>
</dbReference>
<dbReference type="Proteomes" id="UP000051660">
    <property type="component" value="Unassembled WGS sequence"/>
</dbReference>
<evidence type="ECO:0000259" key="5">
    <source>
        <dbReference type="SMART" id="SM00460"/>
    </source>
</evidence>
<gene>
    <name evidence="6" type="ORF">CQ14_25435</name>
</gene>
<dbReference type="SMART" id="SM00460">
    <property type="entry name" value="TGc"/>
    <property type="match status" value="1"/>
</dbReference>
<dbReference type="Gene3D" id="3.10.620.30">
    <property type="match status" value="1"/>
</dbReference>
<feature type="chain" id="PRO_5006443940" description="Transglutaminase-like domain-containing protein" evidence="4">
    <location>
        <begin position="25"/>
        <end position="943"/>
    </location>
</feature>
<dbReference type="SUPFAM" id="SSF54001">
    <property type="entry name" value="Cysteine proteinases"/>
    <property type="match status" value="1"/>
</dbReference>
<comment type="caution">
    <text evidence="6">The sequence shown here is derived from an EMBL/GenBank/DDBJ whole genome shotgun (WGS) entry which is preliminary data.</text>
</comment>
<sequence>MHLVKLARTCLVLTGILVTCDASAQRNADNQVKEVQLGSSAFTLSDPTPSWVDPAPLPDVTNPQPVVVRLADTQYLVNQTPVVYIRRASLINDAASLTAAGRISISFAPEYERVQLHAIHIHRGQDRLDRTGTSTIRFLQREQALEQGLYSGRVTASILIDDLRAGDTLDVSYSIHGQNPVFAGKYTASTGWDQAFPTLLRRVILNHPAERQIAWRMIGDRPARPVVPIDTVRDGMRRIEFEQRALPETIGEQQTLPDFFTFRFLQFSEFASWADVANWANTLFPAISIGSELHEAAQRIRKLDSDQARVSAALEFVQTNIRYFSVSMGESSHRPAPPDEVQRRRYGDCKDKSYLLIALLRELGIQSRPVLLQQGRKSGLERTLPSAQFFDHAIVQVTVEGSSFYLDPTRLGQYGRLDRMGQAHEGAQVLIVAPETSELSTIASANIAELVRQDTAERATLSSFSEPGQLQIRIVWNGVKAEQMRLSHERISHDQFLRWMGSSLERRYPGATLAGEPAVSDDRLNNTFSITAAYKVPQLAVDRSGNWVVYFSPENLKDILLTPATATRTTPLRIPGYPFEGTYTFEMTFPEAVSVVSDPHAETIKNKYFTNTVSSYFRGNMAKVSVDLAALRSHVDAEDTGKYAEDLRAANKSIGGFFAVGKSSIKSTEEAGTAELPQRLRKLRQELIDKTTETIKNGKLASSDVADAHCIRSNALSDLQRFDEAAQDANEAVRLVPNSPSTLGCRAFNYFNAGQFDKSIADYSKAVSLGTQESEIFRMRGLARLYSGRLENAQSDLARASELADKEAKTYLDLWLVAIGGRLGAKVPDSIITRAAAESNGEWPRPALAMLTGSMSPEELLKRMDEKKGDDRQMALAEGYFYLGQHYLVAGDKKTAASYFQKTRDLDIFLYIEHVAAGYELQRLKDDGTAASAPPTANRTVAQ</sequence>
<dbReference type="Gene3D" id="2.60.120.1130">
    <property type="match status" value="1"/>
</dbReference>
<dbReference type="InterPro" id="IPR002931">
    <property type="entry name" value="Transglutaminase-like"/>
</dbReference>
<dbReference type="EMBL" id="LLYB01000109">
    <property type="protein sequence ID" value="KRR18260.1"/>
    <property type="molecule type" value="Genomic_DNA"/>
</dbReference>
<dbReference type="Pfam" id="PF01841">
    <property type="entry name" value="Transglut_core"/>
    <property type="match status" value="1"/>
</dbReference>
<dbReference type="Pfam" id="PF12969">
    <property type="entry name" value="DUF3857"/>
    <property type="match status" value="1"/>
</dbReference>
<dbReference type="InterPro" id="IPR019734">
    <property type="entry name" value="TPR_rpt"/>
</dbReference>